<evidence type="ECO:0000313" key="1">
    <source>
        <dbReference type="EMBL" id="GAG64607.1"/>
    </source>
</evidence>
<name>X1A355_9ZZZZ</name>
<dbReference type="InterPro" id="IPR043519">
    <property type="entry name" value="NT_sf"/>
</dbReference>
<feature type="non-terminal residue" evidence="1">
    <location>
        <position position="252"/>
    </location>
</feature>
<reference evidence="1" key="1">
    <citation type="journal article" date="2014" name="Front. Microbiol.">
        <title>High frequency of phylogenetically diverse reductive dehalogenase-homologous genes in deep subseafloor sedimentary metagenomes.</title>
        <authorList>
            <person name="Kawai M."/>
            <person name="Futagami T."/>
            <person name="Toyoda A."/>
            <person name="Takaki Y."/>
            <person name="Nishi S."/>
            <person name="Hori S."/>
            <person name="Arai W."/>
            <person name="Tsubouchi T."/>
            <person name="Morono Y."/>
            <person name="Uchiyama I."/>
            <person name="Ito T."/>
            <person name="Fujiyama A."/>
            <person name="Inagaki F."/>
            <person name="Takami H."/>
        </authorList>
    </citation>
    <scope>NUCLEOTIDE SEQUENCE</scope>
    <source>
        <strain evidence="1">Expedition CK06-06</strain>
    </source>
</reference>
<comment type="caution">
    <text evidence="1">The sequence shown here is derived from an EMBL/GenBank/DDBJ whole genome shotgun (WGS) entry which is preliminary data.</text>
</comment>
<dbReference type="EMBL" id="BART01002593">
    <property type="protein sequence ID" value="GAG64607.1"/>
    <property type="molecule type" value="Genomic_DNA"/>
</dbReference>
<accession>X1A355</accession>
<sequence length="252" mass="29920">MKKVKYKGKNRYKEFLAAAKIISKKISKIEGVVGILATGGIGRGYCDDYSDLDLIVYIDDKRVKEIEKYIAVGSLIYKDIMLDTPVESYQRALKHRSPSPYWSQVMRWDRENSQILFDTEHKIENLLKEKLVYPDWEQRKLLKKYNEGVENHLKYNFEMWEKRGSLINLADSLIKATEYIILWIYAKNKKFQPYLPKWLFYHLENNFLPEAKYSDIIKKVYLNPVKTAVQAKRIRTELIELSKNIGIEFNYK</sequence>
<dbReference type="AlphaFoldDB" id="X1A355"/>
<dbReference type="Gene3D" id="3.30.460.10">
    <property type="entry name" value="Beta Polymerase, domain 2"/>
    <property type="match status" value="1"/>
</dbReference>
<protein>
    <submittedName>
        <fullName evidence="1">Uncharacterized protein</fullName>
    </submittedName>
</protein>
<organism evidence="1">
    <name type="scientific">marine sediment metagenome</name>
    <dbReference type="NCBI Taxonomy" id="412755"/>
    <lineage>
        <taxon>unclassified sequences</taxon>
        <taxon>metagenomes</taxon>
        <taxon>ecological metagenomes</taxon>
    </lineage>
</organism>
<proteinExistence type="predicted"/>
<dbReference type="SUPFAM" id="SSF81301">
    <property type="entry name" value="Nucleotidyltransferase"/>
    <property type="match status" value="1"/>
</dbReference>
<gene>
    <name evidence="1" type="ORF">S01H4_07798</name>
</gene>